<proteinExistence type="predicted"/>
<reference evidence="2" key="2">
    <citation type="submission" date="2025-08" db="UniProtKB">
        <authorList>
            <consortium name="RefSeq"/>
        </authorList>
    </citation>
    <scope>IDENTIFICATION</scope>
    <source>
        <tissue evidence="2">Leaf</tissue>
    </source>
</reference>
<dbReference type="RefSeq" id="XP_010432444.1">
    <property type="nucleotide sequence ID" value="XM_010434142.2"/>
</dbReference>
<sequence>MALAVFRFCVMSRITNGVTRKLKEAATCRKKPGYVYNRSDDLNLMEWDDYWNCPRGHVEGLYDDEYRRSVEEFNDLYASEPFASCVDEQERRERVLDHMFYWSI</sequence>
<dbReference type="Proteomes" id="UP000694864">
    <property type="component" value="Chromosome 10"/>
</dbReference>
<accession>A0ABM0TWD7</accession>
<keyword evidence="1" id="KW-1185">Reference proteome</keyword>
<name>A0ABM0TWD7_CAMSA</name>
<reference evidence="1" key="1">
    <citation type="journal article" date="2014" name="Nat. Commun.">
        <title>The emerging biofuel crop Camelina sativa retains a highly undifferentiated hexaploid genome structure.</title>
        <authorList>
            <person name="Kagale S."/>
            <person name="Koh C."/>
            <person name="Nixon J."/>
            <person name="Bollina V."/>
            <person name="Clarke W.E."/>
            <person name="Tuteja R."/>
            <person name="Spillane C."/>
            <person name="Robinson S.J."/>
            <person name="Links M.G."/>
            <person name="Clarke C."/>
            <person name="Higgins E.E."/>
            <person name="Huebert T."/>
            <person name="Sharpe A.G."/>
            <person name="Parkin I.A."/>
        </authorList>
    </citation>
    <scope>NUCLEOTIDE SEQUENCE [LARGE SCALE GENOMIC DNA]</scope>
    <source>
        <strain evidence="1">cv. DH55</strain>
    </source>
</reference>
<evidence type="ECO:0000313" key="2">
    <source>
        <dbReference type="RefSeq" id="XP_010432444.1"/>
    </source>
</evidence>
<protein>
    <submittedName>
        <fullName evidence="2">Uncharacterized protein LOC104716720</fullName>
    </submittedName>
</protein>
<gene>
    <name evidence="2" type="primary">LOC104716720</name>
</gene>
<evidence type="ECO:0000313" key="1">
    <source>
        <dbReference type="Proteomes" id="UP000694864"/>
    </source>
</evidence>
<dbReference type="GeneID" id="104716720"/>
<organism evidence="1 2">
    <name type="scientific">Camelina sativa</name>
    <name type="common">False flax</name>
    <name type="synonym">Myagrum sativum</name>
    <dbReference type="NCBI Taxonomy" id="90675"/>
    <lineage>
        <taxon>Eukaryota</taxon>
        <taxon>Viridiplantae</taxon>
        <taxon>Streptophyta</taxon>
        <taxon>Embryophyta</taxon>
        <taxon>Tracheophyta</taxon>
        <taxon>Spermatophyta</taxon>
        <taxon>Magnoliopsida</taxon>
        <taxon>eudicotyledons</taxon>
        <taxon>Gunneridae</taxon>
        <taxon>Pentapetalae</taxon>
        <taxon>rosids</taxon>
        <taxon>malvids</taxon>
        <taxon>Brassicales</taxon>
        <taxon>Brassicaceae</taxon>
        <taxon>Camelineae</taxon>
        <taxon>Camelina</taxon>
    </lineage>
</organism>